<protein>
    <submittedName>
        <fullName evidence="2">PIN domain-containing protein</fullName>
    </submittedName>
</protein>
<name>A0A928W0T2_9CYAN</name>
<dbReference type="SUPFAM" id="SSF88723">
    <property type="entry name" value="PIN domain-like"/>
    <property type="match status" value="1"/>
</dbReference>
<dbReference type="InterPro" id="IPR029060">
    <property type="entry name" value="PIN-like_dom_sf"/>
</dbReference>
<evidence type="ECO:0000259" key="1">
    <source>
        <dbReference type="Pfam" id="PF01850"/>
    </source>
</evidence>
<dbReference type="Proteomes" id="UP000621799">
    <property type="component" value="Unassembled WGS sequence"/>
</dbReference>
<evidence type="ECO:0000313" key="2">
    <source>
        <dbReference type="EMBL" id="MBE9041788.1"/>
    </source>
</evidence>
<dbReference type="RefSeq" id="WP_264321983.1">
    <property type="nucleotide sequence ID" value="NZ_JADEXN010000246.1"/>
</dbReference>
<dbReference type="InterPro" id="IPR002716">
    <property type="entry name" value="PIN_dom"/>
</dbReference>
<gene>
    <name evidence="2" type="ORF">IQ235_13460</name>
</gene>
<dbReference type="Gene3D" id="3.40.50.1010">
    <property type="entry name" value="5'-nuclease"/>
    <property type="match status" value="1"/>
</dbReference>
<organism evidence="2 3">
    <name type="scientific">Zarconia navalis LEGE 11467</name>
    <dbReference type="NCBI Taxonomy" id="1828826"/>
    <lineage>
        <taxon>Bacteria</taxon>
        <taxon>Bacillati</taxon>
        <taxon>Cyanobacteriota</taxon>
        <taxon>Cyanophyceae</taxon>
        <taxon>Oscillatoriophycideae</taxon>
        <taxon>Oscillatoriales</taxon>
        <taxon>Oscillatoriales incertae sedis</taxon>
        <taxon>Zarconia</taxon>
        <taxon>Zarconia navalis</taxon>
    </lineage>
</organism>
<dbReference type="EMBL" id="JADEXN010000246">
    <property type="protein sequence ID" value="MBE9041788.1"/>
    <property type="molecule type" value="Genomic_DNA"/>
</dbReference>
<keyword evidence="3" id="KW-1185">Reference proteome</keyword>
<feature type="domain" description="PIN" evidence="1">
    <location>
        <begin position="4"/>
        <end position="130"/>
    </location>
</feature>
<proteinExistence type="predicted"/>
<sequence length="153" mass="17163">MTKYLLDTNVALRFCNPSDPQYGLVTQAVTNLLAQADECYLSAQVLIEFWVVATRPIDVNGLGWSIEQTRNTIDGLLDRFPLVEETLEIFPSWLNLVTENQIKGKRTHDVRIIAIMLTSDISHVLTLNPNDFSGIPGITVVHPREIVESARNS</sequence>
<evidence type="ECO:0000313" key="3">
    <source>
        <dbReference type="Proteomes" id="UP000621799"/>
    </source>
</evidence>
<dbReference type="AlphaFoldDB" id="A0A928W0T2"/>
<reference evidence="2" key="1">
    <citation type="submission" date="2020-10" db="EMBL/GenBank/DDBJ databases">
        <authorList>
            <person name="Castelo-Branco R."/>
            <person name="Eusebio N."/>
            <person name="Adriana R."/>
            <person name="Vieira A."/>
            <person name="Brugerolle De Fraissinette N."/>
            <person name="Rezende De Castro R."/>
            <person name="Schneider M.P."/>
            <person name="Vasconcelos V."/>
            <person name="Leao P.N."/>
        </authorList>
    </citation>
    <scope>NUCLEOTIDE SEQUENCE</scope>
    <source>
        <strain evidence="2">LEGE 11467</strain>
    </source>
</reference>
<comment type="caution">
    <text evidence="2">The sequence shown here is derived from an EMBL/GenBank/DDBJ whole genome shotgun (WGS) entry which is preliminary data.</text>
</comment>
<accession>A0A928W0T2</accession>
<dbReference type="Pfam" id="PF01850">
    <property type="entry name" value="PIN"/>
    <property type="match status" value="1"/>
</dbReference>